<keyword evidence="3" id="KW-1185">Reference proteome</keyword>
<evidence type="ECO:0000256" key="1">
    <source>
        <dbReference type="SAM" id="MobiDB-lite"/>
    </source>
</evidence>
<accession>A0AA40KYA2</accession>
<evidence type="ECO:0000313" key="2">
    <source>
        <dbReference type="EMBL" id="KAK1137674.1"/>
    </source>
</evidence>
<dbReference type="EMBL" id="JAHYIQ010000001">
    <property type="protein sequence ID" value="KAK1137674.1"/>
    <property type="molecule type" value="Genomic_DNA"/>
</dbReference>
<dbReference type="AlphaFoldDB" id="A0AA40KYA2"/>
<sequence length="156" mass="17286">SMSATFTQRRNNGPYVENGKGLGSFLDDWPPPCSLRRARNAMLYLPRQESRRDRAAGSAGVLAAVNDTGTLRELSLFSFALMAAPLFSLAIQAEELISFSYLLAGFQSTRDPSSPLQACYLGARRAEIAAARERREKGRKPEGWKNHRVIRPNRGS</sequence>
<comment type="caution">
    <text evidence="2">The sequence shown here is derived from an EMBL/GenBank/DDBJ whole genome shotgun (WGS) entry which is preliminary data.</text>
</comment>
<dbReference type="Proteomes" id="UP001177670">
    <property type="component" value="Unassembled WGS sequence"/>
</dbReference>
<name>A0AA40KYA2_9HYME</name>
<reference evidence="2" key="1">
    <citation type="submission" date="2021-10" db="EMBL/GenBank/DDBJ databases">
        <title>Melipona bicolor Genome sequencing and assembly.</title>
        <authorList>
            <person name="Araujo N.S."/>
            <person name="Arias M.C."/>
        </authorList>
    </citation>
    <scope>NUCLEOTIDE SEQUENCE</scope>
    <source>
        <strain evidence="2">USP_2M_L1-L4_2017</strain>
        <tissue evidence="2">Whole body</tissue>
    </source>
</reference>
<gene>
    <name evidence="2" type="ORF">K0M31_002171</name>
</gene>
<feature type="non-terminal residue" evidence="2">
    <location>
        <position position="1"/>
    </location>
</feature>
<feature type="compositionally biased region" description="Basic and acidic residues" evidence="1">
    <location>
        <begin position="131"/>
        <end position="145"/>
    </location>
</feature>
<feature type="region of interest" description="Disordered" evidence="1">
    <location>
        <begin position="131"/>
        <end position="156"/>
    </location>
</feature>
<protein>
    <submittedName>
        <fullName evidence="2">Uncharacterized protein</fullName>
    </submittedName>
</protein>
<evidence type="ECO:0000313" key="3">
    <source>
        <dbReference type="Proteomes" id="UP001177670"/>
    </source>
</evidence>
<feature type="compositionally biased region" description="Basic residues" evidence="1">
    <location>
        <begin position="146"/>
        <end position="156"/>
    </location>
</feature>
<proteinExistence type="predicted"/>
<organism evidence="2 3">
    <name type="scientific">Melipona bicolor</name>
    <dbReference type="NCBI Taxonomy" id="60889"/>
    <lineage>
        <taxon>Eukaryota</taxon>
        <taxon>Metazoa</taxon>
        <taxon>Ecdysozoa</taxon>
        <taxon>Arthropoda</taxon>
        <taxon>Hexapoda</taxon>
        <taxon>Insecta</taxon>
        <taxon>Pterygota</taxon>
        <taxon>Neoptera</taxon>
        <taxon>Endopterygota</taxon>
        <taxon>Hymenoptera</taxon>
        <taxon>Apocrita</taxon>
        <taxon>Aculeata</taxon>
        <taxon>Apoidea</taxon>
        <taxon>Anthophila</taxon>
        <taxon>Apidae</taxon>
        <taxon>Melipona</taxon>
    </lineage>
</organism>